<dbReference type="PROSITE" id="PS51499">
    <property type="entry name" value="APO"/>
    <property type="match status" value="2"/>
</dbReference>
<dbReference type="EMBL" id="QPKB01000004">
    <property type="protein sequence ID" value="RWR83575.1"/>
    <property type="molecule type" value="Genomic_DNA"/>
</dbReference>
<feature type="region of interest" description="Disordered" evidence="1">
    <location>
        <begin position="180"/>
        <end position="203"/>
    </location>
</feature>
<dbReference type="Proteomes" id="UP000283530">
    <property type="component" value="Unassembled WGS sequence"/>
</dbReference>
<dbReference type="OrthoDB" id="1898723at2759"/>
<organism evidence="3 4">
    <name type="scientific">Cinnamomum micranthum f. kanehirae</name>
    <dbReference type="NCBI Taxonomy" id="337451"/>
    <lineage>
        <taxon>Eukaryota</taxon>
        <taxon>Viridiplantae</taxon>
        <taxon>Streptophyta</taxon>
        <taxon>Embryophyta</taxon>
        <taxon>Tracheophyta</taxon>
        <taxon>Spermatophyta</taxon>
        <taxon>Magnoliopsida</taxon>
        <taxon>Magnoliidae</taxon>
        <taxon>Laurales</taxon>
        <taxon>Lauraceae</taxon>
        <taxon>Cinnamomum</taxon>
    </lineage>
</organism>
<dbReference type="STRING" id="337451.A0A3S4NZ43"/>
<dbReference type="PANTHER" id="PTHR10388">
    <property type="entry name" value="EUKARYOTIC TRANSLATION INITIATION FACTOR SUI1"/>
    <property type="match status" value="1"/>
</dbReference>
<proteinExistence type="predicted"/>
<keyword evidence="4" id="KW-1185">Reference proteome</keyword>
<sequence length="333" mass="38613">MDMEGVGYFFSLMALRQKLLLWVNLNGCFMHSRLYSTKIDWNKLRPMILKRIKERAKDYPVRRMVPVAHDVLNARALLIEGVSTLLNTIPIKACKFCPEVYVGDRGHLIQTCHGYKRTNKKKVHTWTIGSLNDILIPVEAFHLHHMFQDVIKHEQRFDFDRVPAVLELCFQAGADIHEENLFHHGPRPDDQKRDRDDLSRSPDELRSVAQRTLEAWERMRLGVRKLLLVYPAKVCQYCSEAHIGPSGHKARLCGVFKYETWKGTHFWKKAEVDDLVPPKVVWRHRPQDPRVLLDSGRDFYGHAPAVVELCLQAGAIVPSKYYCMMKVNGLRPP</sequence>
<reference evidence="3 4" key="1">
    <citation type="journal article" date="2019" name="Nat. Plants">
        <title>Stout camphor tree genome fills gaps in understanding of flowering plant genome evolution.</title>
        <authorList>
            <person name="Chaw S.M."/>
            <person name="Liu Y.C."/>
            <person name="Wu Y.W."/>
            <person name="Wang H.Y."/>
            <person name="Lin C.I."/>
            <person name="Wu C.S."/>
            <person name="Ke H.M."/>
            <person name="Chang L.Y."/>
            <person name="Hsu C.Y."/>
            <person name="Yang H.T."/>
            <person name="Sudianto E."/>
            <person name="Hsu M.H."/>
            <person name="Wu K.P."/>
            <person name="Wang L.N."/>
            <person name="Leebens-Mack J.H."/>
            <person name="Tsai I.J."/>
        </authorList>
    </citation>
    <scope>NUCLEOTIDE SEQUENCE [LARGE SCALE GENOMIC DNA]</scope>
    <source>
        <strain evidence="4">cv. Chaw 1501</strain>
        <tissue evidence="3">Young leaves</tissue>
    </source>
</reference>
<gene>
    <name evidence="3" type="ORF">CKAN_01233300</name>
</gene>
<protein>
    <submittedName>
        <fullName evidence="3">APO protein 4, mitochondrial isoform X1</fullName>
    </submittedName>
</protein>
<evidence type="ECO:0000259" key="2">
    <source>
        <dbReference type="PROSITE" id="PS51499"/>
    </source>
</evidence>
<dbReference type="GO" id="GO:0003723">
    <property type="term" value="F:RNA binding"/>
    <property type="evidence" value="ECO:0007669"/>
    <property type="project" value="InterPro"/>
</dbReference>
<accession>A0A3S4NZ43</accession>
<dbReference type="AlphaFoldDB" id="A0A3S4NZ43"/>
<name>A0A3S4NZ43_9MAGN</name>
<evidence type="ECO:0000313" key="3">
    <source>
        <dbReference type="EMBL" id="RWR83575.1"/>
    </source>
</evidence>
<dbReference type="Pfam" id="PF05634">
    <property type="entry name" value="APO_RNA-bind"/>
    <property type="match status" value="2"/>
</dbReference>
<feature type="domain" description="APO" evidence="2">
    <location>
        <begin position="93"/>
        <end position="178"/>
    </location>
</feature>
<dbReference type="InterPro" id="IPR023342">
    <property type="entry name" value="APO_dom"/>
</dbReference>
<evidence type="ECO:0000313" key="4">
    <source>
        <dbReference type="Proteomes" id="UP000283530"/>
    </source>
</evidence>
<evidence type="ECO:0000256" key="1">
    <source>
        <dbReference type="SAM" id="MobiDB-lite"/>
    </source>
</evidence>
<feature type="domain" description="APO" evidence="2">
    <location>
        <begin position="234"/>
        <end position="319"/>
    </location>
</feature>
<comment type="caution">
    <text evidence="3">The sequence shown here is derived from an EMBL/GenBank/DDBJ whole genome shotgun (WGS) entry which is preliminary data.</text>
</comment>